<protein>
    <submittedName>
        <fullName evidence="1">Uncharacterized protein</fullName>
    </submittedName>
</protein>
<dbReference type="EMBL" id="LR797426">
    <property type="protein sequence ID" value="CAB4215316.1"/>
    <property type="molecule type" value="Genomic_DNA"/>
</dbReference>
<organism evidence="1">
    <name type="scientific">uncultured Caudovirales phage</name>
    <dbReference type="NCBI Taxonomy" id="2100421"/>
    <lineage>
        <taxon>Viruses</taxon>
        <taxon>Duplodnaviria</taxon>
        <taxon>Heunggongvirae</taxon>
        <taxon>Uroviricota</taxon>
        <taxon>Caudoviricetes</taxon>
        <taxon>Peduoviridae</taxon>
        <taxon>Maltschvirus</taxon>
        <taxon>Maltschvirus maltsch</taxon>
    </lineage>
</organism>
<proteinExistence type="predicted"/>
<accession>A0A6J5SL85</accession>
<name>A0A6J5SL85_9CAUD</name>
<reference evidence="1" key="1">
    <citation type="submission" date="2020-05" db="EMBL/GenBank/DDBJ databases">
        <authorList>
            <person name="Chiriac C."/>
            <person name="Salcher M."/>
            <person name="Ghai R."/>
            <person name="Kavagutti S V."/>
        </authorList>
    </citation>
    <scope>NUCLEOTIDE SEQUENCE</scope>
</reference>
<feature type="non-terminal residue" evidence="1">
    <location>
        <position position="22"/>
    </location>
</feature>
<sequence length="22" mass="2458">MKTEEAIAYYGSLKKLADVLDV</sequence>
<evidence type="ECO:0000313" key="1">
    <source>
        <dbReference type="EMBL" id="CAB4215316.1"/>
    </source>
</evidence>
<gene>
    <name evidence="1" type="ORF">UFOVP1472_1</name>
</gene>